<dbReference type="Proteomes" id="UP000245133">
    <property type="component" value="Unassembled WGS sequence"/>
</dbReference>
<dbReference type="GO" id="GO:0016020">
    <property type="term" value="C:membrane"/>
    <property type="evidence" value="ECO:0007669"/>
    <property type="project" value="TreeGrafter"/>
</dbReference>
<reference evidence="2 3" key="1">
    <citation type="submission" date="2018-02" db="EMBL/GenBank/DDBJ databases">
        <title>Novel Leptospira species isolated from soil and water in Japan.</title>
        <authorList>
            <person name="Nakao R."/>
            <person name="Masuzawa T."/>
        </authorList>
    </citation>
    <scope>NUCLEOTIDE SEQUENCE [LARGE SCALE GENOMIC DNA]</scope>
    <source>
        <strain evidence="2 3">YH101</strain>
    </source>
</reference>
<proteinExistence type="predicted"/>
<evidence type="ECO:0000313" key="2">
    <source>
        <dbReference type="EMBL" id="GBF51022.1"/>
    </source>
</evidence>
<keyword evidence="3" id="KW-1185">Reference proteome</keyword>
<dbReference type="InterPro" id="IPR012171">
    <property type="entry name" value="Fatty_acid_desaturase"/>
</dbReference>
<accession>A0A2P2E295</accession>
<comment type="caution">
    <text evidence="2">The sequence shown here is derived from an EMBL/GenBank/DDBJ whole genome shotgun (WGS) entry which is preliminary data.</text>
</comment>
<dbReference type="PANTHER" id="PTHR19353:SF84">
    <property type="entry name" value="ACYL-COA DELTA-9-DESATURASE, DESB"/>
    <property type="match status" value="1"/>
</dbReference>
<sequence>MKIMKTLSRKLSSEEIQSFGNELEEMRKEILSKVGQEDADHIKRVYKVYRYTEALGRGLLHFSFDPITFVLGTSLLTISKILNNMEIGHNVMHGQYDWMNDKRFNSRTFEWDIVSDSSQWKFYHNYMHHTYTNVIGKDHDYGYNFTRLTEEQKWKPTYLGQVFANMFLAFNFQWGVGAHGPRVEYMEKPKKQRTKRTYKEYRDVFFKKIELQLVKDYIFFPALAGLNFPKVFLGNLLANMFRNLWTYSVIFCGHFTENTETFSTEELKNETKADWYLRQLKGSSNLKGGKLFYVMTGHLSHQIEHHMFPDIPAKRYQEIAPRLQEICKRYGQHYNSAGFIKQFASVWKRIFAYSFPDKIATKIMEPRNAKARKRLDALSVQTITIEDKELTAVS</sequence>
<feature type="domain" description="Fatty acid desaturase" evidence="1">
    <location>
        <begin position="70"/>
        <end position="336"/>
    </location>
</feature>
<gene>
    <name evidence="2" type="primary">desA</name>
    <name evidence="2" type="ORF">LPTSP4_25530</name>
</gene>
<dbReference type="InterPro" id="IPR005804">
    <property type="entry name" value="FA_desaturase_dom"/>
</dbReference>
<dbReference type="GO" id="GO:0016717">
    <property type="term" value="F:oxidoreductase activity, acting on paired donors, with oxidation of a pair of donors resulting in the reduction of molecular oxygen to two molecules of water"/>
    <property type="evidence" value="ECO:0007669"/>
    <property type="project" value="TreeGrafter"/>
</dbReference>
<dbReference type="PANTHER" id="PTHR19353">
    <property type="entry name" value="FATTY ACID DESATURASE 2"/>
    <property type="match status" value="1"/>
</dbReference>
<evidence type="ECO:0000259" key="1">
    <source>
        <dbReference type="Pfam" id="PF00487"/>
    </source>
</evidence>
<dbReference type="GO" id="GO:0006629">
    <property type="term" value="P:lipid metabolic process"/>
    <property type="evidence" value="ECO:0007669"/>
    <property type="project" value="InterPro"/>
</dbReference>
<dbReference type="CDD" id="cd03506">
    <property type="entry name" value="Delta6-FADS-like"/>
    <property type="match status" value="1"/>
</dbReference>
<dbReference type="EMBL" id="BFBB01000008">
    <property type="protein sequence ID" value="GBF51022.1"/>
    <property type="molecule type" value="Genomic_DNA"/>
</dbReference>
<dbReference type="Pfam" id="PF00487">
    <property type="entry name" value="FA_desaturase"/>
    <property type="match status" value="1"/>
</dbReference>
<organism evidence="2 3">
    <name type="scientific">Leptospira ryugenii</name>
    <dbReference type="NCBI Taxonomy" id="1917863"/>
    <lineage>
        <taxon>Bacteria</taxon>
        <taxon>Pseudomonadati</taxon>
        <taxon>Spirochaetota</taxon>
        <taxon>Spirochaetia</taxon>
        <taxon>Leptospirales</taxon>
        <taxon>Leptospiraceae</taxon>
        <taxon>Leptospira</taxon>
    </lineage>
</organism>
<evidence type="ECO:0000313" key="3">
    <source>
        <dbReference type="Proteomes" id="UP000245133"/>
    </source>
</evidence>
<name>A0A2P2E295_9LEPT</name>
<dbReference type="AlphaFoldDB" id="A0A2P2E295"/>
<protein>
    <submittedName>
        <fullName evidence="2">Fatty acid desaturase</fullName>
    </submittedName>
</protein>